<gene>
    <name evidence="1" type="ORF">NTJ_05003</name>
</gene>
<name>A0ABN7AIV3_9HEMI</name>
<dbReference type="Proteomes" id="UP001307889">
    <property type="component" value="Chromosome 3"/>
</dbReference>
<sequence length="87" mass="9757">MKFPFPKASDLRTLTVEIALALSPLQSVILMWISRDRDAPAHVVVTTGEQGQSMRYKDEIGQSRSSDRCFSFCVKLARRFVSSSAAY</sequence>
<evidence type="ECO:0000313" key="1">
    <source>
        <dbReference type="EMBL" id="BES92195.1"/>
    </source>
</evidence>
<reference evidence="1 2" key="1">
    <citation type="submission" date="2023-09" db="EMBL/GenBank/DDBJ databases">
        <title>Nesidiocoris tenuis whole genome shotgun sequence.</title>
        <authorList>
            <person name="Shibata T."/>
            <person name="Shimoda M."/>
            <person name="Kobayashi T."/>
            <person name="Uehara T."/>
        </authorList>
    </citation>
    <scope>NUCLEOTIDE SEQUENCE [LARGE SCALE GENOMIC DNA]</scope>
    <source>
        <strain evidence="1 2">Japan</strain>
    </source>
</reference>
<protein>
    <submittedName>
        <fullName evidence="1">Uncharacterized protein</fullName>
    </submittedName>
</protein>
<evidence type="ECO:0000313" key="2">
    <source>
        <dbReference type="Proteomes" id="UP001307889"/>
    </source>
</evidence>
<proteinExistence type="predicted"/>
<keyword evidence="2" id="KW-1185">Reference proteome</keyword>
<dbReference type="EMBL" id="AP028911">
    <property type="protein sequence ID" value="BES92195.1"/>
    <property type="molecule type" value="Genomic_DNA"/>
</dbReference>
<organism evidence="1 2">
    <name type="scientific">Nesidiocoris tenuis</name>
    <dbReference type="NCBI Taxonomy" id="355587"/>
    <lineage>
        <taxon>Eukaryota</taxon>
        <taxon>Metazoa</taxon>
        <taxon>Ecdysozoa</taxon>
        <taxon>Arthropoda</taxon>
        <taxon>Hexapoda</taxon>
        <taxon>Insecta</taxon>
        <taxon>Pterygota</taxon>
        <taxon>Neoptera</taxon>
        <taxon>Paraneoptera</taxon>
        <taxon>Hemiptera</taxon>
        <taxon>Heteroptera</taxon>
        <taxon>Panheteroptera</taxon>
        <taxon>Cimicomorpha</taxon>
        <taxon>Miridae</taxon>
        <taxon>Dicyphina</taxon>
        <taxon>Nesidiocoris</taxon>
    </lineage>
</organism>
<accession>A0ABN7AIV3</accession>